<proteinExistence type="predicted"/>
<organism evidence="1 2">
    <name type="scientific">Aquimarina rubra</name>
    <dbReference type="NCBI Taxonomy" id="1920033"/>
    <lineage>
        <taxon>Bacteria</taxon>
        <taxon>Pseudomonadati</taxon>
        <taxon>Bacteroidota</taxon>
        <taxon>Flavobacteriia</taxon>
        <taxon>Flavobacteriales</taxon>
        <taxon>Flavobacteriaceae</taxon>
        <taxon>Aquimarina</taxon>
    </lineage>
</organism>
<name>A0ABW5LLG8_9FLAO</name>
<reference evidence="2" key="1">
    <citation type="journal article" date="2019" name="Int. J. Syst. Evol. Microbiol.">
        <title>The Global Catalogue of Microorganisms (GCM) 10K type strain sequencing project: providing services to taxonomists for standard genome sequencing and annotation.</title>
        <authorList>
            <consortium name="The Broad Institute Genomics Platform"/>
            <consortium name="The Broad Institute Genome Sequencing Center for Infectious Disease"/>
            <person name="Wu L."/>
            <person name="Ma J."/>
        </authorList>
    </citation>
    <scope>NUCLEOTIDE SEQUENCE [LARGE SCALE GENOMIC DNA]</scope>
    <source>
        <strain evidence="2">KCTC 52274</strain>
    </source>
</reference>
<dbReference type="Proteomes" id="UP001597319">
    <property type="component" value="Unassembled WGS sequence"/>
</dbReference>
<evidence type="ECO:0000313" key="2">
    <source>
        <dbReference type="Proteomes" id="UP001597319"/>
    </source>
</evidence>
<gene>
    <name evidence="1" type="ORF">ACFSR1_20190</name>
</gene>
<evidence type="ECO:0000313" key="1">
    <source>
        <dbReference type="EMBL" id="MFD2565009.1"/>
    </source>
</evidence>
<keyword evidence="2" id="KW-1185">Reference proteome</keyword>
<protein>
    <submittedName>
        <fullName evidence="1">Uncharacterized protein</fullName>
    </submittedName>
</protein>
<dbReference type="RefSeq" id="WP_378294858.1">
    <property type="nucleotide sequence ID" value="NZ_JBHULE010000035.1"/>
</dbReference>
<accession>A0ABW5LLG8</accession>
<comment type="caution">
    <text evidence="1">The sequence shown here is derived from an EMBL/GenBank/DDBJ whole genome shotgun (WGS) entry which is preliminary data.</text>
</comment>
<sequence>MKNTFLILIFFITYSGFAQKTIRNKKKMCEMLTEMRNEDQLHRGTLSEYINNKEKYSQKAIDSVWALQLEIDVRNTKKLIELTKKYGWISDERIDCPKLNIWLIFRHAQEEYFEEISELIEKEYKAERLKTSHYRYIKNHLEGRPRMNN</sequence>
<dbReference type="EMBL" id="JBHULE010000035">
    <property type="protein sequence ID" value="MFD2565009.1"/>
    <property type="molecule type" value="Genomic_DNA"/>
</dbReference>